<evidence type="ECO:0000256" key="2">
    <source>
        <dbReference type="SAM" id="SignalP"/>
    </source>
</evidence>
<feature type="chain" id="PRO_5020638702" evidence="2">
    <location>
        <begin position="24"/>
        <end position="342"/>
    </location>
</feature>
<dbReference type="EMBL" id="SGPJ01000059">
    <property type="protein sequence ID" value="THH00116.1"/>
    <property type="molecule type" value="Genomic_DNA"/>
</dbReference>
<protein>
    <submittedName>
        <fullName evidence="3">Uncharacterized protein</fullName>
    </submittedName>
</protein>
<organism evidence="3 4">
    <name type="scientific">Hermanssonia centrifuga</name>
    <dbReference type="NCBI Taxonomy" id="98765"/>
    <lineage>
        <taxon>Eukaryota</taxon>
        <taxon>Fungi</taxon>
        <taxon>Dikarya</taxon>
        <taxon>Basidiomycota</taxon>
        <taxon>Agaricomycotina</taxon>
        <taxon>Agaricomycetes</taxon>
        <taxon>Polyporales</taxon>
        <taxon>Meruliaceae</taxon>
        <taxon>Hermanssonia</taxon>
    </lineage>
</organism>
<proteinExistence type="predicted"/>
<sequence length="342" mass="35183">MLSSTGTLAAYFVSALLISSTAAIPSINATFYGLSIRDDLTFNPVGLNLQPVDVEPTGVARRMTNGQRLARGLPLNKPRFRRAGQLRARTSPTPTSDTPVTTTAEPSTVTVTIDPTSDTPTSEPVSSSTPESSTEAPSSSTPTPTPTPSCTVRNGVVLADVSGSQGYISKDLNTFGEFQFTTAAADALTVAVDSCNPQDLELVNVASSYKFLGGIVGFASTSGDLKVGTTNYAYLGATSQTSLYSPPANSGNAFSDATGTPEDVESAIFVVDDTTGVAGVITPKWVNSDSTLAVSTVVYVPSAGAFALVGDVSAFQSKFGATETTILTVLFDQAASVAPTTV</sequence>
<feature type="signal peptide" evidence="2">
    <location>
        <begin position="1"/>
        <end position="23"/>
    </location>
</feature>
<dbReference type="AlphaFoldDB" id="A0A4S4KNJ6"/>
<evidence type="ECO:0000256" key="1">
    <source>
        <dbReference type="SAM" id="MobiDB-lite"/>
    </source>
</evidence>
<feature type="compositionally biased region" description="Low complexity" evidence="1">
    <location>
        <begin position="90"/>
        <end position="142"/>
    </location>
</feature>
<accession>A0A4S4KNJ6</accession>
<gene>
    <name evidence="3" type="ORF">EW026_g2357</name>
</gene>
<dbReference type="Proteomes" id="UP000309038">
    <property type="component" value="Unassembled WGS sequence"/>
</dbReference>
<feature type="region of interest" description="Disordered" evidence="1">
    <location>
        <begin position="65"/>
        <end position="150"/>
    </location>
</feature>
<evidence type="ECO:0000313" key="4">
    <source>
        <dbReference type="Proteomes" id="UP000309038"/>
    </source>
</evidence>
<reference evidence="3 4" key="1">
    <citation type="submission" date="2019-02" db="EMBL/GenBank/DDBJ databases">
        <title>Genome sequencing of the rare red list fungi Phlebia centrifuga.</title>
        <authorList>
            <person name="Buettner E."/>
            <person name="Kellner H."/>
        </authorList>
    </citation>
    <scope>NUCLEOTIDE SEQUENCE [LARGE SCALE GENOMIC DNA]</scope>
    <source>
        <strain evidence="3 4">DSM 108282</strain>
    </source>
</reference>
<name>A0A4S4KNJ6_9APHY</name>
<keyword evidence="4" id="KW-1185">Reference proteome</keyword>
<keyword evidence="2" id="KW-0732">Signal</keyword>
<comment type="caution">
    <text evidence="3">The sequence shown here is derived from an EMBL/GenBank/DDBJ whole genome shotgun (WGS) entry which is preliminary data.</text>
</comment>
<evidence type="ECO:0000313" key="3">
    <source>
        <dbReference type="EMBL" id="THH00116.1"/>
    </source>
</evidence>